<gene>
    <name evidence="2" type="ORF">HPB51_019378</name>
</gene>
<feature type="region of interest" description="Disordered" evidence="1">
    <location>
        <begin position="26"/>
        <end position="69"/>
    </location>
</feature>
<proteinExistence type="predicted"/>
<dbReference type="EMBL" id="JABSTU010000010">
    <property type="protein sequence ID" value="KAH8019405.1"/>
    <property type="molecule type" value="Genomic_DNA"/>
</dbReference>
<evidence type="ECO:0000256" key="1">
    <source>
        <dbReference type="SAM" id="MobiDB-lite"/>
    </source>
</evidence>
<reference evidence="2" key="1">
    <citation type="journal article" date="2020" name="Cell">
        <title>Large-Scale Comparative Analyses of Tick Genomes Elucidate Their Genetic Diversity and Vector Capacities.</title>
        <authorList>
            <consortium name="Tick Genome and Microbiome Consortium (TIGMIC)"/>
            <person name="Jia N."/>
            <person name="Wang J."/>
            <person name="Shi W."/>
            <person name="Du L."/>
            <person name="Sun Y."/>
            <person name="Zhan W."/>
            <person name="Jiang J.F."/>
            <person name="Wang Q."/>
            <person name="Zhang B."/>
            <person name="Ji P."/>
            <person name="Bell-Sakyi L."/>
            <person name="Cui X.M."/>
            <person name="Yuan T.T."/>
            <person name="Jiang B.G."/>
            <person name="Yang W.F."/>
            <person name="Lam T.T."/>
            <person name="Chang Q.C."/>
            <person name="Ding S.J."/>
            <person name="Wang X.J."/>
            <person name="Zhu J.G."/>
            <person name="Ruan X.D."/>
            <person name="Zhao L."/>
            <person name="Wei J.T."/>
            <person name="Ye R.Z."/>
            <person name="Que T.C."/>
            <person name="Du C.H."/>
            <person name="Zhou Y.H."/>
            <person name="Cheng J.X."/>
            <person name="Dai P.F."/>
            <person name="Guo W.B."/>
            <person name="Han X.H."/>
            <person name="Huang E.J."/>
            <person name="Li L.F."/>
            <person name="Wei W."/>
            <person name="Gao Y.C."/>
            <person name="Liu J.Z."/>
            <person name="Shao H.Z."/>
            <person name="Wang X."/>
            <person name="Wang C.C."/>
            <person name="Yang T.C."/>
            <person name="Huo Q.B."/>
            <person name="Li W."/>
            <person name="Chen H.Y."/>
            <person name="Chen S.E."/>
            <person name="Zhou L.G."/>
            <person name="Ni X.B."/>
            <person name="Tian J.H."/>
            <person name="Sheng Y."/>
            <person name="Liu T."/>
            <person name="Pan Y.S."/>
            <person name="Xia L.Y."/>
            <person name="Li J."/>
            <person name="Zhao F."/>
            <person name="Cao W.C."/>
        </authorList>
    </citation>
    <scope>NUCLEOTIDE SEQUENCE</scope>
    <source>
        <strain evidence="2">Rmic-2018</strain>
    </source>
</reference>
<dbReference type="AlphaFoldDB" id="A0A9J6DB60"/>
<feature type="compositionally biased region" description="Polar residues" evidence="1">
    <location>
        <begin position="58"/>
        <end position="67"/>
    </location>
</feature>
<protein>
    <submittedName>
        <fullName evidence="2">Uncharacterized protein</fullName>
    </submittedName>
</protein>
<organism evidence="2 3">
    <name type="scientific">Rhipicephalus microplus</name>
    <name type="common">Cattle tick</name>
    <name type="synonym">Boophilus microplus</name>
    <dbReference type="NCBI Taxonomy" id="6941"/>
    <lineage>
        <taxon>Eukaryota</taxon>
        <taxon>Metazoa</taxon>
        <taxon>Ecdysozoa</taxon>
        <taxon>Arthropoda</taxon>
        <taxon>Chelicerata</taxon>
        <taxon>Arachnida</taxon>
        <taxon>Acari</taxon>
        <taxon>Parasitiformes</taxon>
        <taxon>Ixodida</taxon>
        <taxon>Ixodoidea</taxon>
        <taxon>Ixodidae</taxon>
        <taxon>Rhipicephalinae</taxon>
        <taxon>Rhipicephalus</taxon>
        <taxon>Boophilus</taxon>
    </lineage>
</organism>
<evidence type="ECO:0000313" key="3">
    <source>
        <dbReference type="Proteomes" id="UP000821866"/>
    </source>
</evidence>
<feature type="compositionally biased region" description="Basic residues" evidence="1">
    <location>
        <begin position="40"/>
        <end position="53"/>
    </location>
</feature>
<keyword evidence="3" id="KW-1185">Reference proteome</keyword>
<name>A0A9J6DB60_RHIMP</name>
<accession>A0A9J6DB60</accession>
<sequence length="194" mass="22148">MICSFLCFDEIRESQETIQILAVEERGTPSTTPPAECRVMAKRSPRKPMRHHQRVDSIESSGSSNDKVSQKKASRAVIDWGSESFAVSVFQRLRKVYLVREQLLPASSQKLVPVTWHRMSEDENNFMVVIETKLLYYRYSVIVEPMIAPASENKMKVVITNYSSLAILLPYQMTIGLIEESTRIEDIELSGDEC</sequence>
<dbReference type="Proteomes" id="UP000821866">
    <property type="component" value="Chromosome 8"/>
</dbReference>
<evidence type="ECO:0000313" key="2">
    <source>
        <dbReference type="EMBL" id="KAH8019405.1"/>
    </source>
</evidence>
<reference evidence="2" key="2">
    <citation type="submission" date="2021-09" db="EMBL/GenBank/DDBJ databases">
        <authorList>
            <person name="Jia N."/>
            <person name="Wang J."/>
            <person name="Shi W."/>
            <person name="Du L."/>
            <person name="Sun Y."/>
            <person name="Zhan W."/>
            <person name="Jiang J."/>
            <person name="Wang Q."/>
            <person name="Zhang B."/>
            <person name="Ji P."/>
            <person name="Sakyi L.B."/>
            <person name="Cui X."/>
            <person name="Yuan T."/>
            <person name="Jiang B."/>
            <person name="Yang W."/>
            <person name="Lam T.T.-Y."/>
            <person name="Chang Q."/>
            <person name="Ding S."/>
            <person name="Wang X."/>
            <person name="Zhu J."/>
            <person name="Ruan X."/>
            <person name="Zhao L."/>
            <person name="Wei J."/>
            <person name="Que T."/>
            <person name="Du C."/>
            <person name="Cheng J."/>
            <person name="Dai P."/>
            <person name="Han X."/>
            <person name="Huang E."/>
            <person name="Gao Y."/>
            <person name="Liu J."/>
            <person name="Shao H."/>
            <person name="Ye R."/>
            <person name="Li L."/>
            <person name="Wei W."/>
            <person name="Wang X."/>
            <person name="Wang C."/>
            <person name="Huo Q."/>
            <person name="Li W."/>
            <person name="Guo W."/>
            <person name="Chen H."/>
            <person name="Chen S."/>
            <person name="Zhou L."/>
            <person name="Zhou L."/>
            <person name="Ni X."/>
            <person name="Tian J."/>
            <person name="Zhou Y."/>
            <person name="Sheng Y."/>
            <person name="Liu T."/>
            <person name="Pan Y."/>
            <person name="Xia L."/>
            <person name="Li J."/>
            <person name="Zhao F."/>
            <person name="Cao W."/>
        </authorList>
    </citation>
    <scope>NUCLEOTIDE SEQUENCE</scope>
    <source>
        <strain evidence="2">Rmic-2018</strain>
        <tissue evidence="2">Larvae</tissue>
    </source>
</reference>
<comment type="caution">
    <text evidence="2">The sequence shown here is derived from an EMBL/GenBank/DDBJ whole genome shotgun (WGS) entry which is preliminary data.</text>
</comment>